<dbReference type="InterPro" id="IPR054289">
    <property type="entry name" value="DUF7025"/>
</dbReference>
<reference evidence="3" key="1">
    <citation type="journal article" date="2023" name="Mol. Phylogenet. Evol.">
        <title>Genome-scale phylogeny and comparative genomics of the fungal order Sordariales.</title>
        <authorList>
            <person name="Hensen N."/>
            <person name="Bonometti L."/>
            <person name="Westerberg I."/>
            <person name="Brannstrom I.O."/>
            <person name="Guillou S."/>
            <person name="Cros-Aarteil S."/>
            <person name="Calhoun S."/>
            <person name="Haridas S."/>
            <person name="Kuo A."/>
            <person name="Mondo S."/>
            <person name="Pangilinan J."/>
            <person name="Riley R."/>
            <person name="LaButti K."/>
            <person name="Andreopoulos B."/>
            <person name="Lipzen A."/>
            <person name="Chen C."/>
            <person name="Yan M."/>
            <person name="Daum C."/>
            <person name="Ng V."/>
            <person name="Clum A."/>
            <person name="Steindorff A."/>
            <person name="Ohm R.A."/>
            <person name="Martin F."/>
            <person name="Silar P."/>
            <person name="Natvig D.O."/>
            <person name="Lalanne C."/>
            <person name="Gautier V."/>
            <person name="Ament-Velasquez S.L."/>
            <person name="Kruys A."/>
            <person name="Hutchinson M.I."/>
            <person name="Powell A.J."/>
            <person name="Barry K."/>
            <person name="Miller A.N."/>
            <person name="Grigoriev I.V."/>
            <person name="Debuchy R."/>
            <person name="Gladieux P."/>
            <person name="Hiltunen Thoren M."/>
            <person name="Johannesson H."/>
        </authorList>
    </citation>
    <scope>NUCLEOTIDE SEQUENCE</scope>
    <source>
        <strain evidence="3">PSN324</strain>
    </source>
</reference>
<dbReference type="InterPro" id="IPR003959">
    <property type="entry name" value="ATPase_AAA_core"/>
</dbReference>
<keyword evidence="3" id="KW-0378">Hydrolase</keyword>
<dbReference type="AlphaFoldDB" id="A0AAV9HII5"/>
<keyword evidence="4" id="KW-1185">Reference proteome</keyword>
<feature type="compositionally biased region" description="Acidic residues" evidence="1">
    <location>
        <begin position="380"/>
        <end position="392"/>
    </location>
</feature>
<feature type="compositionally biased region" description="Low complexity" evidence="1">
    <location>
        <begin position="37"/>
        <end position="58"/>
    </location>
</feature>
<dbReference type="Gene3D" id="3.40.50.300">
    <property type="entry name" value="P-loop containing nucleotide triphosphate hydrolases"/>
    <property type="match status" value="1"/>
</dbReference>
<evidence type="ECO:0000256" key="1">
    <source>
        <dbReference type="SAM" id="MobiDB-lite"/>
    </source>
</evidence>
<feature type="domain" description="AAA+ ATPase" evidence="2">
    <location>
        <begin position="491"/>
        <end position="618"/>
    </location>
</feature>
<proteinExistence type="predicted"/>
<dbReference type="PANTHER" id="PTHR46411:SF3">
    <property type="entry name" value="AAA+ ATPASE DOMAIN-CONTAINING PROTEIN"/>
    <property type="match status" value="1"/>
</dbReference>
<dbReference type="CDD" id="cd19481">
    <property type="entry name" value="RecA-like_protease"/>
    <property type="match status" value="1"/>
</dbReference>
<dbReference type="GO" id="GO:0016887">
    <property type="term" value="F:ATP hydrolysis activity"/>
    <property type="evidence" value="ECO:0007669"/>
    <property type="project" value="InterPro"/>
</dbReference>
<evidence type="ECO:0000259" key="2">
    <source>
        <dbReference type="SMART" id="SM00382"/>
    </source>
</evidence>
<dbReference type="SMART" id="SM00382">
    <property type="entry name" value="AAA"/>
    <property type="match status" value="1"/>
</dbReference>
<gene>
    <name evidence="3" type="ORF">QBC42DRAFT_339851</name>
</gene>
<feature type="region of interest" description="Disordered" evidence="1">
    <location>
        <begin position="1"/>
        <end position="69"/>
    </location>
</feature>
<comment type="caution">
    <text evidence="3">The sequence shown here is derived from an EMBL/GenBank/DDBJ whole genome shotgun (WGS) entry which is preliminary data.</text>
</comment>
<dbReference type="EMBL" id="MU865018">
    <property type="protein sequence ID" value="KAK4460163.1"/>
    <property type="molecule type" value="Genomic_DNA"/>
</dbReference>
<dbReference type="PANTHER" id="PTHR46411">
    <property type="entry name" value="FAMILY ATPASE, PUTATIVE-RELATED"/>
    <property type="match status" value="1"/>
</dbReference>
<name>A0AAV9HII5_9PEZI</name>
<sequence length="715" mass="80913">MVTSNIPTPAGSEVDGQPDFELVESETPESGLKTPTEEQAAATTASTESETSTGASLEQTSAEEDTDSESMIQCVYRHDCVYGEGCPQRWSKFSVQQEEQDKLEAEIASVPIVHRQTYMSEEKEWVTHSFTINNPHMRELLASALQGYFPDPDALDLQNWTFEPSYEPIVHRWHKFQTLQKEIQETSEDQEKIRAVDVLIGFVEPLIKPCIENLARISESGKVAYDDLWQVFPPGELAVTKIFGVETIVRVSRNHKSERRELFEAQVEYIEWDGSTCGGKKTWIPIAKYEGVQKVRAFDLVPLSFTENPQEVRERMKARGERFQKLRGYHYLAYDGFSVGMNIPVMRPVTGRVIIDAHAYYRDRDVVPAKMSAAETCPESGEESDQAEEGADSSDIVAIPSPQQSGDRQEDLSPLSEESCLMASPWLIGFELKTKRWARFCIDNLSDIQWNDKAFDNLVSRGGEKHLAWEFVEAKARSKHDVDDFVHDKGRGITILMFGPPGVGKTYTAEAVAERARVPLYVISAGVLSTKPAELESGLDRALELCRMWNAMLLLDEADVFLGARSDEGLTRNELVSIFLTKLEYYHGILFLTTNRFSSIDHAFQSRVDLFLPYYDLDAASRRQVWQNFFAHFGQHKFRGVTEREMDRLCDLNLNGREIKNLCKTALLLSEKGDAKGHDEQGRAMAEKLYMLAEKRVAALRLLGQGSDDRMVGRH</sequence>
<evidence type="ECO:0000313" key="3">
    <source>
        <dbReference type="EMBL" id="KAK4460163.1"/>
    </source>
</evidence>
<organism evidence="3 4">
    <name type="scientific">Cladorrhinum samala</name>
    <dbReference type="NCBI Taxonomy" id="585594"/>
    <lineage>
        <taxon>Eukaryota</taxon>
        <taxon>Fungi</taxon>
        <taxon>Dikarya</taxon>
        <taxon>Ascomycota</taxon>
        <taxon>Pezizomycotina</taxon>
        <taxon>Sordariomycetes</taxon>
        <taxon>Sordariomycetidae</taxon>
        <taxon>Sordariales</taxon>
        <taxon>Podosporaceae</taxon>
        <taxon>Cladorrhinum</taxon>
    </lineage>
</organism>
<evidence type="ECO:0000313" key="4">
    <source>
        <dbReference type="Proteomes" id="UP001321749"/>
    </source>
</evidence>
<feature type="compositionally biased region" description="Acidic residues" evidence="1">
    <location>
        <begin position="16"/>
        <end position="27"/>
    </location>
</feature>
<accession>A0AAV9HII5</accession>
<dbReference type="GO" id="GO:0005524">
    <property type="term" value="F:ATP binding"/>
    <property type="evidence" value="ECO:0007669"/>
    <property type="project" value="InterPro"/>
</dbReference>
<dbReference type="Proteomes" id="UP001321749">
    <property type="component" value="Unassembled WGS sequence"/>
</dbReference>
<dbReference type="Pfam" id="PF00004">
    <property type="entry name" value="AAA"/>
    <property type="match status" value="1"/>
</dbReference>
<feature type="region of interest" description="Disordered" evidence="1">
    <location>
        <begin position="371"/>
        <end position="414"/>
    </location>
</feature>
<protein>
    <submittedName>
        <fullName evidence="3">P-loop containing nucleoside triphosphate hydrolase protein</fullName>
    </submittedName>
</protein>
<dbReference type="Pfam" id="PF22942">
    <property type="entry name" value="DUF7025"/>
    <property type="match status" value="1"/>
</dbReference>
<dbReference type="InterPro" id="IPR003593">
    <property type="entry name" value="AAA+_ATPase"/>
</dbReference>
<dbReference type="InterPro" id="IPR027417">
    <property type="entry name" value="P-loop_NTPase"/>
</dbReference>
<dbReference type="SUPFAM" id="SSF52540">
    <property type="entry name" value="P-loop containing nucleoside triphosphate hydrolases"/>
    <property type="match status" value="1"/>
</dbReference>
<reference evidence="3" key="2">
    <citation type="submission" date="2023-06" db="EMBL/GenBank/DDBJ databases">
        <authorList>
            <consortium name="Lawrence Berkeley National Laboratory"/>
            <person name="Mondo S.J."/>
            <person name="Hensen N."/>
            <person name="Bonometti L."/>
            <person name="Westerberg I."/>
            <person name="Brannstrom I.O."/>
            <person name="Guillou S."/>
            <person name="Cros-Aarteil S."/>
            <person name="Calhoun S."/>
            <person name="Haridas S."/>
            <person name="Kuo A."/>
            <person name="Pangilinan J."/>
            <person name="Riley R."/>
            <person name="Labutti K."/>
            <person name="Andreopoulos B."/>
            <person name="Lipzen A."/>
            <person name="Chen C."/>
            <person name="Yanf M."/>
            <person name="Daum C."/>
            <person name="Ng V."/>
            <person name="Clum A."/>
            <person name="Steindorff A."/>
            <person name="Ohm R."/>
            <person name="Martin F."/>
            <person name="Silar P."/>
            <person name="Natvig D."/>
            <person name="Lalanne C."/>
            <person name="Gautier V."/>
            <person name="Ament-Velasquez S.L."/>
            <person name="Kruys A."/>
            <person name="Hutchinson M.I."/>
            <person name="Powell A.J."/>
            <person name="Barry K."/>
            <person name="Miller A.N."/>
            <person name="Grigoriev I.V."/>
            <person name="Debuchy R."/>
            <person name="Gladieux P."/>
            <person name="Thoren M.H."/>
            <person name="Johannesson H."/>
        </authorList>
    </citation>
    <scope>NUCLEOTIDE SEQUENCE</scope>
    <source>
        <strain evidence="3">PSN324</strain>
    </source>
</reference>